<sequence>MSLLLALALFTSAELASKNVAVEAQTNAEPQYQPVQQLFDGMREHNAEKIANAFVKGATLVRAKQTGQLKDTNISMFASSIAKRKKDYMDEQIIDYRIETFGNMANIWTYFVFYFNGNISHCGVNSIHVIQQDNDWKIAHLMDSAYQGNCEDFIEQYQPK</sequence>
<protein>
    <recommendedName>
        <fullName evidence="4">DUF4440 domain-containing protein</fullName>
    </recommendedName>
</protein>
<keyword evidence="1" id="KW-0732">Signal</keyword>
<reference evidence="2 3" key="1">
    <citation type="submission" date="2019-11" db="EMBL/GenBank/DDBJ databases">
        <title>P. haliotis isolates from Z. marina roots.</title>
        <authorList>
            <person name="Cohen M."/>
            <person name="Jospin G."/>
            <person name="Eisen J.A."/>
            <person name="Coil D.A."/>
        </authorList>
    </citation>
    <scope>NUCLEOTIDE SEQUENCE [LARGE SCALE GENOMIC DNA]</scope>
    <source>
        <strain evidence="2 3">UCD-MCMsp1aY</strain>
    </source>
</reference>
<evidence type="ECO:0000313" key="2">
    <source>
        <dbReference type="EMBL" id="MUH71207.1"/>
    </source>
</evidence>
<dbReference type="InterPro" id="IPR039437">
    <property type="entry name" value="FrzH/put_lumazine-bd"/>
</dbReference>
<feature type="chain" id="PRO_5026930105" description="DUF4440 domain-containing protein" evidence="1">
    <location>
        <begin position="17"/>
        <end position="160"/>
    </location>
</feature>
<feature type="signal peptide" evidence="1">
    <location>
        <begin position="1"/>
        <end position="16"/>
    </location>
</feature>
<dbReference type="Gene3D" id="3.10.450.50">
    <property type="match status" value="1"/>
</dbReference>
<accession>A0A6N8F808</accession>
<dbReference type="InterPro" id="IPR032710">
    <property type="entry name" value="NTF2-like_dom_sf"/>
</dbReference>
<evidence type="ECO:0000256" key="1">
    <source>
        <dbReference type="SAM" id="SignalP"/>
    </source>
</evidence>
<dbReference type="RefSeq" id="WP_155693728.1">
    <property type="nucleotide sequence ID" value="NZ_WOCD01000001.1"/>
</dbReference>
<proteinExistence type="predicted"/>
<evidence type="ECO:0000313" key="3">
    <source>
        <dbReference type="Proteomes" id="UP000439994"/>
    </source>
</evidence>
<keyword evidence="3" id="KW-1185">Reference proteome</keyword>
<dbReference type="EMBL" id="WOCD01000001">
    <property type="protein sequence ID" value="MUH71207.1"/>
    <property type="molecule type" value="Genomic_DNA"/>
</dbReference>
<name>A0A6N8F808_9GAMM</name>
<dbReference type="OrthoDB" id="117186at2"/>
<gene>
    <name evidence="2" type="ORF">GNP35_01095</name>
</gene>
<comment type="caution">
    <text evidence="2">The sequence shown here is derived from an EMBL/GenBank/DDBJ whole genome shotgun (WGS) entry which is preliminary data.</text>
</comment>
<evidence type="ECO:0008006" key="4">
    <source>
        <dbReference type="Google" id="ProtNLM"/>
    </source>
</evidence>
<dbReference type="Proteomes" id="UP000439994">
    <property type="component" value="Unassembled WGS sequence"/>
</dbReference>
<dbReference type="SUPFAM" id="SSF54427">
    <property type="entry name" value="NTF2-like"/>
    <property type="match status" value="1"/>
</dbReference>
<dbReference type="Pfam" id="PF12893">
    <property type="entry name" value="Lumazine_bd_2"/>
    <property type="match status" value="1"/>
</dbReference>
<dbReference type="AlphaFoldDB" id="A0A6N8F808"/>
<organism evidence="2 3">
    <name type="scientific">Psychrosphaera haliotis</name>
    <dbReference type="NCBI Taxonomy" id="555083"/>
    <lineage>
        <taxon>Bacteria</taxon>
        <taxon>Pseudomonadati</taxon>
        <taxon>Pseudomonadota</taxon>
        <taxon>Gammaproteobacteria</taxon>
        <taxon>Alteromonadales</taxon>
        <taxon>Pseudoalteromonadaceae</taxon>
        <taxon>Psychrosphaera</taxon>
    </lineage>
</organism>